<dbReference type="InterPro" id="IPR050680">
    <property type="entry name" value="YpeA/RimI_acetyltransf"/>
</dbReference>
<name>A0A1S2N487_9BURK</name>
<gene>
    <name evidence="4" type="ORF">LO55_4549</name>
</gene>
<evidence type="ECO:0000259" key="3">
    <source>
        <dbReference type="PROSITE" id="PS51186"/>
    </source>
</evidence>
<protein>
    <submittedName>
        <fullName evidence="4">Acetyltransferase domain protein</fullName>
    </submittedName>
</protein>
<comment type="caution">
    <text evidence="4">The sequence shown here is derived from an EMBL/GenBank/DDBJ whole genome shotgun (WGS) entry which is preliminary data.</text>
</comment>
<dbReference type="SUPFAM" id="SSF55729">
    <property type="entry name" value="Acyl-CoA N-acyltransferases (Nat)"/>
    <property type="match status" value="1"/>
</dbReference>
<evidence type="ECO:0000313" key="4">
    <source>
        <dbReference type="EMBL" id="OIJ39906.1"/>
    </source>
</evidence>
<dbReference type="InterPro" id="IPR016181">
    <property type="entry name" value="Acyl_CoA_acyltransferase"/>
</dbReference>
<proteinExistence type="predicted"/>
<accession>A0A1S2N487</accession>
<evidence type="ECO:0000313" key="5">
    <source>
        <dbReference type="Proteomes" id="UP000180246"/>
    </source>
</evidence>
<sequence>MPDHIPNLAIAVESTPDYRDANVVIQGLIDYNAAHAGGAAPLDLLVTLRDAQGKVVGGLSGDTWVGWLQVHALWLADELRGRGMGRALMLAAEREAVRRGCTQAFLETLSFQALGFYEKLGYTVFSRLDGFPPGGARHALRKALEPVSAD</sequence>
<keyword evidence="1 4" id="KW-0808">Transferase</keyword>
<dbReference type="PANTHER" id="PTHR43420:SF44">
    <property type="entry name" value="ACETYLTRANSFERASE YPEA"/>
    <property type="match status" value="1"/>
</dbReference>
<dbReference type="RefSeq" id="WP_083415515.1">
    <property type="nucleotide sequence ID" value="NZ_JRYB01000001.1"/>
</dbReference>
<dbReference type="InterPro" id="IPR000182">
    <property type="entry name" value="GNAT_dom"/>
</dbReference>
<reference evidence="4 5" key="1">
    <citation type="submission" date="2014-10" db="EMBL/GenBank/DDBJ databases">
        <authorList>
            <person name="Seo M.-J."/>
            <person name="Seok Y.J."/>
            <person name="Cha I.-T."/>
        </authorList>
    </citation>
    <scope>NUCLEOTIDE SEQUENCE [LARGE SCALE GENOMIC DNA]</scope>
    <source>
        <strain evidence="4 5">NEU</strain>
    </source>
</reference>
<dbReference type="PROSITE" id="PS51186">
    <property type="entry name" value="GNAT"/>
    <property type="match status" value="1"/>
</dbReference>
<feature type="domain" description="N-acetyltransferase" evidence="3">
    <location>
        <begin position="1"/>
        <end position="147"/>
    </location>
</feature>
<keyword evidence="2" id="KW-0012">Acyltransferase</keyword>
<organism evidence="4 5">
    <name type="scientific">Massilia timonae</name>
    <dbReference type="NCBI Taxonomy" id="47229"/>
    <lineage>
        <taxon>Bacteria</taxon>
        <taxon>Pseudomonadati</taxon>
        <taxon>Pseudomonadota</taxon>
        <taxon>Betaproteobacteria</taxon>
        <taxon>Burkholderiales</taxon>
        <taxon>Oxalobacteraceae</taxon>
        <taxon>Telluria group</taxon>
        <taxon>Massilia</taxon>
    </lineage>
</organism>
<dbReference type="Gene3D" id="3.40.630.30">
    <property type="match status" value="1"/>
</dbReference>
<dbReference type="GO" id="GO:0016747">
    <property type="term" value="F:acyltransferase activity, transferring groups other than amino-acyl groups"/>
    <property type="evidence" value="ECO:0007669"/>
    <property type="project" value="InterPro"/>
</dbReference>
<evidence type="ECO:0000256" key="2">
    <source>
        <dbReference type="ARBA" id="ARBA00023315"/>
    </source>
</evidence>
<dbReference type="PANTHER" id="PTHR43420">
    <property type="entry name" value="ACETYLTRANSFERASE"/>
    <property type="match status" value="1"/>
</dbReference>
<dbReference type="CDD" id="cd04301">
    <property type="entry name" value="NAT_SF"/>
    <property type="match status" value="1"/>
</dbReference>
<dbReference type="Pfam" id="PF00583">
    <property type="entry name" value="Acetyltransf_1"/>
    <property type="match status" value="1"/>
</dbReference>
<dbReference type="Proteomes" id="UP000180246">
    <property type="component" value="Unassembled WGS sequence"/>
</dbReference>
<dbReference type="EMBL" id="JRYB01000001">
    <property type="protein sequence ID" value="OIJ39906.1"/>
    <property type="molecule type" value="Genomic_DNA"/>
</dbReference>
<evidence type="ECO:0000256" key="1">
    <source>
        <dbReference type="ARBA" id="ARBA00022679"/>
    </source>
</evidence>
<dbReference type="AlphaFoldDB" id="A0A1S2N487"/>